<evidence type="ECO:0000256" key="1">
    <source>
        <dbReference type="ARBA" id="ARBA00022729"/>
    </source>
</evidence>
<evidence type="ECO:0000313" key="7">
    <source>
        <dbReference type="Proteomes" id="UP001221686"/>
    </source>
</evidence>
<feature type="compositionally biased region" description="Low complexity" evidence="4">
    <location>
        <begin position="35"/>
        <end position="85"/>
    </location>
</feature>
<dbReference type="PROSITE" id="PS51406">
    <property type="entry name" value="FIBRINOGEN_C_2"/>
    <property type="match status" value="1"/>
</dbReference>
<dbReference type="PROSITE" id="PS51257">
    <property type="entry name" value="PROKAR_LIPOPROTEIN"/>
    <property type="match status" value="1"/>
</dbReference>
<dbReference type="Gene3D" id="3.90.215.10">
    <property type="entry name" value="Gamma Fibrinogen, chain A, domain 1"/>
    <property type="match status" value="1"/>
</dbReference>
<dbReference type="RefSeq" id="WP_272091177.1">
    <property type="nucleotide sequence ID" value="NZ_JAQNDL010000004.1"/>
</dbReference>
<keyword evidence="1" id="KW-0732">Signal</keyword>
<sequence>MAKPVGRGRASLGIVAAAALAGCLDRNPQFEEPLPTTSDSSGADSTGDPTASTTSQGTTGSLTDPSTSATSTVGPMTTTTMPLGACGDGQVGQDEECDDGLANADDAACTSACKQATCGDGLIHKDIEFCEDLNDDPADGCVACFVPHVCKEVLDRAPGSPTGLYVMDPDGPGPGPLVPAYCDMTLDGGGWTRVERSPLADPIARALFVDVEVNYDDPTKSRYRMGRAALNVVQQHSNELWIDCGGTDHLWTDSDFLFEGEDAPNPCDAVGAVLYKEAQLSDIILKDVELCTGFTGLLDGDCAGAWRIDEVEQMLCGLSSTPWIDGQPFSAQNSDIFAADPTVQELELHDCHKPGAIRAVMMR</sequence>
<dbReference type="Proteomes" id="UP001221686">
    <property type="component" value="Unassembled WGS sequence"/>
</dbReference>
<name>A0ABT5E9V8_9BACT</name>
<comment type="caution">
    <text evidence="6">The sequence shown here is derived from an EMBL/GenBank/DDBJ whole genome shotgun (WGS) entry which is preliminary data.</text>
</comment>
<proteinExistence type="predicted"/>
<keyword evidence="3" id="KW-1015">Disulfide bond</keyword>
<evidence type="ECO:0000256" key="3">
    <source>
        <dbReference type="ARBA" id="ARBA00023157"/>
    </source>
</evidence>
<dbReference type="InterPro" id="IPR014716">
    <property type="entry name" value="Fibrinogen_a/b/g_C_1"/>
</dbReference>
<reference evidence="6 7" key="1">
    <citation type="submission" date="2022-11" db="EMBL/GenBank/DDBJ databases">
        <title>Minimal conservation of predation-associated metabolite biosynthetic gene clusters underscores biosynthetic potential of Myxococcota including descriptions for ten novel species: Archangium lansinium sp. nov., Myxococcus landrumus sp. nov., Nannocystis bai.</title>
        <authorList>
            <person name="Ahearne A."/>
            <person name="Stevens C."/>
            <person name="Dowd S."/>
        </authorList>
    </citation>
    <scope>NUCLEOTIDE SEQUENCE [LARGE SCALE GENOMIC DNA]</scope>
    <source>
        <strain evidence="6 7">BB15-2</strain>
    </source>
</reference>
<feature type="region of interest" description="Disordered" evidence="4">
    <location>
        <begin position="28"/>
        <end position="87"/>
    </location>
</feature>
<feature type="domain" description="Fibrinogen C-terminal" evidence="5">
    <location>
        <begin position="141"/>
        <end position="196"/>
    </location>
</feature>
<keyword evidence="7" id="KW-1185">Reference proteome</keyword>
<dbReference type="EMBL" id="JAQNDL010000004">
    <property type="protein sequence ID" value="MDC0722636.1"/>
    <property type="molecule type" value="Genomic_DNA"/>
</dbReference>
<dbReference type="SUPFAM" id="SSF56496">
    <property type="entry name" value="Fibrinogen C-terminal domain-like"/>
    <property type="match status" value="1"/>
</dbReference>
<dbReference type="NCBIfam" id="TIGR02232">
    <property type="entry name" value="myxo_disulf_rpt"/>
    <property type="match status" value="1"/>
</dbReference>
<evidence type="ECO:0000256" key="2">
    <source>
        <dbReference type="ARBA" id="ARBA00022737"/>
    </source>
</evidence>
<evidence type="ECO:0000313" key="6">
    <source>
        <dbReference type="EMBL" id="MDC0722636.1"/>
    </source>
</evidence>
<evidence type="ECO:0000259" key="5">
    <source>
        <dbReference type="PROSITE" id="PS51406"/>
    </source>
</evidence>
<keyword evidence="2" id="KW-0677">Repeat</keyword>
<protein>
    <submittedName>
        <fullName evidence="6">Fibrinogen-like YCDxxxxGGGW domain-containing protein</fullName>
    </submittedName>
</protein>
<dbReference type="InterPro" id="IPR036056">
    <property type="entry name" value="Fibrinogen-like_C"/>
</dbReference>
<gene>
    <name evidence="6" type="ORF">POL25_37455</name>
</gene>
<evidence type="ECO:0000256" key="4">
    <source>
        <dbReference type="SAM" id="MobiDB-lite"/>
    </source>
</evidence>
<dbReference type="InterPro" id="IPR011936">
    <property type="entry name" value="Myxo_disulph_rpt"/>
</dbReference>
<organism evidence="6 7">
    <name type="scientific">Nannocystis bainbridge</name>
    <dbReference type="NCBI Taxonomy" id="2995303"/>
    <lineage>
        <taxon>Bacteria</taxon>
        <taxon>Pseudomonadati</taxon>
        <taxon>Myxococcota</taxon>
        <taxon>Polyangia</taxon>
        <taxon>Nannocystales</taxon>
        <taxon>Nannocystaceae</taxon>
        <taxon>Nannocystis</taxon>
    </lineage>
</organism>
<dbReference type="InterPro" id="IPR002181">
    <property type="entry name" value="Fibrinogen_a/b/g_C_dom"/>
</dbReference>
<dbReference type="NCBIfam" id="NF040941">
    <property type="entry name" value="GGGWT_bact"/>
    <property type="match status" value="1"/>
</dbReference>
<accession>A0ABT5E9V8</accession>